<organism evidence="1 2">
    <name type="scientific">Dryococelus australis</name>
    <dbReference type="NCBI Taxonomy" id="614101"/>
    <lineage>
        <taxon>Eukaryota</taxon>
        <taxon>Metazoa</taxon>
        <taxon>Ecdysozoa</taxon>
        <taxon>Arthropoda</taxon>
        <taxon>Hexapoda</taxon>
        <taxon>Insecta</taxon>
        <taxon>Pterygota</taxon>
        <taxon>Neoptera</taxon>
        <taxon>Polyneoptera</taxon>
        <taxon>Phasmatodea</taxon>
        <taxon>Verophasmatodea</taxon>
        <taxon>Anareolatae</taxon>
        <taxon>Phasmatidae</taxon>
        <taxon>Eurycanthinae</taxon>
        <taxon>Dryococelus</taxon>
    </lineage>
</organism>
<gene>
    <name evidence="1" type="ORF">PR048_013226</name>
</gene>
<keyword evidence="2" id="KW-1185">Reference proteome</keyword>
<reference evidence="1 2" key="1">
    <citation type="submission" date="2023-02" db="EMBL/GenBank/DDBJ databases">
        <title>LHISI_Scaffold_Assembly.</title>
        <authorList>
            <person name="Stuart O.P."/>
            <person name="Cleave R."/>
            <person name="Magrath M.J.L."/>
            <person name="Mikheyev A.S."/>
        </authorList>
    </citation>
    <scope>NUCLEOTIDE SEQUENCE [LARGE SCALE GENOMIC DNA]</scope>
    <source>
        <strain evidence="1">Daus_M_001</strain>
        <tissue evidence="1">Leg muscle</tissue>
    </source>
</reference>
<protein>
    <submittedName>
        <fullName evidence="1">Uncharacterized protein</fullName>
    </submittedName>
</protein>
<accession>A0ABQ9HRI7</accession>
<evidence type="ECO:0000313" key="1">
    <source>
        <dbReference type="EMBL" id="KAJ8887012.1"/>
    </source>
</evidence>
<comment type="caution">
    <text evidence="1">The sequence shown here is derived from an EMBL/GenBank/DDBJ whole genome shotgun (WGS) entry which is preliminary data.</text>
</comment>
<dbReference type="Proteomes" id="UP001159363">
    <property type="component" value="Chromosome X"/>
</dbReference>
<sequence>MYIPSKPRKYDIKIFSLTDKIYNGKLSVSLQNPSPDFFTQQQLACLLLNKSNIQTEMRTVPTSMYGYSGNITILSNLPPQKKGCKLDFNIAPHTRRSRCIRLKVSQLHNLEMNTTMAKGGFLCYLRYSWYECLCPFY</sequence>
<proteinExistence type="predicted"/>
<evidence type="ECO:0000313" key="2">
    <source>
        <dbReference type="Proteomes" id="UP001159363"/>
    </source>
</evidence>
<name>A0ABQ9HRI7_9NEOP</name>
<dbReference type="EMBL" id="JARBHB010000004">
    <property type="protein sequence ID" value="KAJ8887012.1"/>
    <property type="molecule type" value="Genomic_DNA"/>
</dbReference>